<evidence type="ECO:0000256" key="22">
    <source>
        <dbReference type="ARBA" id="ARBA00041776"/>
    </source>
</evidence>
<keyword evidence="19" id="KW-0843">Virulence</keyword>
<keyword evidence="10" id="KW-0547">Nucleotide-binding</keyword>
<accession>A0ABQ1V3K8</accession>
<evidence type="ECO:0000256" key="23">
    <source>
        <dbReference type="SAM" id="MobiDB-lite"/>
    </source>
</evidence>
<feature type="domain" description="Histidine kinase" evidence="25">
    <location>
        <begin position="307"/>
        <end position="523"/>
    </location>
</feature>
<evidence type="ECO:0000256" key="20">
    <source>
        <dbReference type="ARBA" id="ARBA00023211"/>
    </source>
</evidence>
<dbReference type="EC" id="2.7.13.3" evidence="5"/>
<evidence type="ECO:0000313" key="27">
    <source>
        <dbReference type="EMBL" id="GGF34212.1"/>
    </source>
</evidence>
<comment type="cofactor">
    <cofactor evidence="3">
        <name>Mg(2+)</name>
        <dbReference type="ChEBI" id="CHEBI:18420"/>
    </cofactor>
</comment>
<dbReference type="CDD" id="cd06225">
    <property type="entry name" value="HAMP"/>
    <property type="match status" value="1"/>
</dbReference>
<keyword evidence="24" id="KW-0472">Membrane</keyword>
<keyword evidence="11 27" id="KW-0418">Kinase</keyword>
<keyword evidence="6" id="KW-1003">Cell membrane</keyword>
<evidence type="ECO:0000259" key="26">
    <source>
        <dbReference type="PROSITE" id="PS50885"/>
    </source>
</evidence>
<dbReference type="Proteomes" id="UP000632454">
    <property type="component" value="Unassembled WGS sequence"/>
</dbReference>
<evidence type="ECO:0000256" key="15">
    <source>
        <dbReference type="ARBA" id="ARBA00022912"/>
    </source>
</evidence>
<dbReference type="SUPFAM" id="SSF47384">
    <property type="entry name" value="Homodimeric domain of signal transducing histidine kinase"/>
    <property type="match status" value="1"/>
</dbReference>
<comment type="subcellular location">
    <subcellularLocation>
        <location evidence="4">Cell membrane</location>
        <topology evidence="4">Multi-pass membrane protein</topology>
    </subcellularLocation>
</comment>
<keyword evidence="7" id="KW-0597">Phosphoprotein</keyword>
<dbReference type="SMART" id="SM00304">
    <property type="entry name" value="HAMP"/>
    <property type="match status" value="1"/>
</dbReference>
<evidence type="ECO:0000256" key="6">
    <source>
        <dbReference type="ARBA" id="ARBA00022475"/>
    </source>
</evidence>
<evidence type="ECO:0000256" key="8">
    <source>
        <dbReference type="ARBA" id="ARBA00022679"/>
    </source>
</evidence>
<dbReference type="PANTHER" id="PTHR44936">
    <property type="entry name" value="SENSOR PROTEIN CREC"/>
    <property type="match status" value="1"/>
</dbReference>
<dbReference type="InterPro" id="IPR003594">
    <property type="entry name" value="HATPase_dom"/>
</dbReference>
<evidence type="ECO:0000256" key="1">
    <source>
        <dbReference type="ARBA" id="ARBA00000085"/>
    </source>
</evidence>
<evidence type="ECO:0000256" key="16">
    <source>
        <dbReference type="ARBA" id="ARBA00022989"/>
    </source>
</evidence>
<comment type="catalytic activity">
    <reaction evidence="1">
        <text>ATP + protein L-histidine = ADP + protein N-phospho-L-histidine.</text>
        <dbReference type="EC" id="2.7.13.3"/>
    </reaction>
</comment>
<evidence type="ECO:0000256" key="9">
    <source>
        <dbReference type="ARBA" id="ARBA00022692"/>
    </source>
</evidence>
<evidence type="ECO:0000256" key="5">
    <source>
        <dbReference type="ARBA" id="ARBA00012438"/>
    </source>
</evidence>
<dbReference type="Pfam" id="PF00672">
    <property type="entry name" value="HAMP"/>
    <property type="match status" value="1"/>
</dbReference>
<comment type="caution">
    <text evidence="27">The sequence shown here is derived from an EMBL/GenBank/DDBJ whole genome shotgun (WGS) entry which is preliminary data.</text>
</comment>
<dbReference type="SUPFAM" id="SSF55874">
    <property type="entry name" value="ATPase domain of HSP90 chaperone/DNA topoisomerase II/histidine kinase"/>
    <property type="match status" value="1"/>
</dbReference>
<feature type="domain" description="HAMP" evidence="26">
    <location>
        <begin position="247"/>
        <end position="299"/>
    </location>
</feature>
<dbReference type="InterPro" id="IPR036890">
    <property type="entry name" value="HATPase_C_sf"/>
</dbReference>
<evidence type="ECO:0000256" key="18">
    <source>
        <dbReference type="ARBA" id="ARBA00023016"/>
    </source>
</evidence>
<dbReference type="SMART" id="SM00388">
    <property type="entry name" value="HisKA"/>
    <property type="match status" value="1"/>
</dbReference>
<keyword evidence="20" id="KW-0464">Manganese</keyword>
<dbReference type="EMBL" id="BMCS01000002">
    <property type="protein sequence ID" value="GGF34212.1"/>
    <property type="molecule type" value="Genomic_DNA"/>
</dbReference>
<proteinExistence type="predicted"/>
<dbReference type="Gene3D" id="6.10.340.10">
    <property type="match status" value="1"/>
</dbReference>
<evidence type="ECO:0000256" key="4">
    <source>
        <dbReference type="ARBA" id="ARBA00004651"/>
    </source>
</evidence>
<protein>
    <recommendedName>
        <fullName evidence="21">Signal transduction histidine-protein kinase/phosphatase MprB</fullName>
        <ecNumber evidence="5">2.7.13.3</ecNumber>
    </recommendedName>
    <alternativeName>
        <fullName evidence="22">Mycobacterial persistence regulator B</fullName>
    </alternativeName>
</protein>
<evidence type="ECO:0000256" key="17">
    <source>
        <dbReference type="ARBA" id="ARBA00023012"/>
    </source>
</evidence>
<dbReference type="PANTHER" id="PTHR44936:SF9">
    <property type="entry name" value="SENSOR PROTEIN CREC"/>
    <property type="match status" value="1"/>
</dbReference>
<evidence type="ECO:0000256" key="7">
    <source>
        <dbReference type="ARBA" id="ARBA00022553"/>
    </source>
</evidence>
<dbReference type="InterPro" id="IPR004358">
    <property type="entry name" value="Sig_transdc_His_kin-like_C"/>
</dbReference>
<evidence type="ECO:0000256" key="12">
    <source>
        <dbReference type="ARBA" id="ARBA00022801"/>
    </source>
</evidence>
<dbReference type="InterPro" id="IPR003661">
    <property type="entry name" value="HisK_dim/P_dom"/>
</dbReference>
<evidence type="ECO:0000256" key="3">
    <source>
        <dbReference type="ARBA" id="ARBA00001946"/>
    </source>
</evidence>
<keyword evidence="16 24" id="KW-1133">Transmembrane helix</keyword>
<dbReference type="InterPro" id="IPR050980">
    <property type="entry name" value="2C_sensor_his_kinase"/>
</dbReference>
<comment type="cofactor">
    <cofactor evidence="2">
        <name>Mn(2+)</name>
        <dbReference type="ChEBI" id="CHEBI:29035"/>
    </cofactor>
</comment>
<evidence type="ECO:0000256" key="13">
    <source>
        <dbReference type="ARBA" id="ARBA00022840"/>
    </source>
</evidence>
<evidence type="ECO:0000256" key="2">
    <source>
        <dbReference type="ARBA" id="ARBA00001936"/>
    </source>
</evidence>
<evidence type="ECO:0000256" key="11">
    <source>
        <dbReference type="ARBA" id="ARBA00022777"/>
    </source>
</evidence>
<feature type="transmembrane region" description="Helical" evidence="24">
    <location>
        <begin position="223"/>
        <end position="246"/>
    </location>
</feature>
<reference evidence="28" key="1">
    <citation type="journal article" date="2019" name="Int. J. Syst. Evol. Microbiol.">
        <title>The Global Catalogue of Microorganisms (GCM) 10K type strain sequencing project: providing services to taxonomists for standard genome sequencing and annotation.</title>
        <authorList>
            <consortium name="The Broad Institute Genomics Platform"/>
            <consortium name="The Broad Institute Genome Sequencing Center for Infectious Disease"/>
            <person name="Wu L."/>
            <person name="Ma J."/>
        </authorList>
    </citation>
    <scope>NUCLEOTIDE SEQUENCE [LARGE SCALE GENOMIC DNA]</scope>
    <source>
        <strain evidence="28">CCM 7855</strain>
    </source>
</reference>
<name>A0ABQ1V3K8_9NOCA</name>
<keyword evidence="18" id="KW-0346">Stress response</keyword>
<dbReference type="InterPro" id="IPR005467">
    <property type="entry name" value="His_kinase_dom"/>
</dbReference>
<evidence type="ECO:0000256" key="10">
    <source>
        <dbReference type="ARBA" id="ARBA00022741"/>
    </source>
</evidence>
<keyword evidence="12" id="KW-0378">Hydrolase</keyword>
<dbReference type="PRINTS" id="PR00344">
    <property type="entry name" value="BCTRLSENSOR"/>
</dbReference>
<evidence type="ECO:0000256" key="14">
    <source>
        <dbReference type="ARBA" id="ARBA00022842"/>
    </source>
</evidence>
<keyword evidence="15" id="KW-0904">Protein phosphatase</keyword>
<dbReference type="SMART" id="SM00387">
    <property type="entry name" value="HATPase_c"/>
    <property type="match status" value="1"/>
</dbReference>
<keyword evidence="14" id="KW-0460">Magnesium</keyword>
<gene>
    <name evidence="27" type="ORF">GCM10007298_32500</name>
</gene>
<dbReference type="GO" id="GO:0016301">
    <property type="term" value="F:kinase activity"/>
    <property type="evidence" value="ECO:0007669"/>
    <property type="project" value="UniProtKB-KW"/>
</dbReference>
<dbReference type="InterPro" id="IPR036097">
    <property type="entry name" value="HisK_dim/P_sf"/>
</dbReference>
<evidence type="ECO:0000256" key="19">
    <source>
        <dbReference type="ARBA" id="ARBA00023026"/>
    </source>
</evidence>
<organism evidence="27 28">
    <name type="scientific">Williamsia phyllosphaerae</name>
    <dbReference type="NCBI Taxonomy" id="885042"/>
    <lineage>
        <taxon>Bacteria</taxon>
        <taxon>Bacillati</taxon>
        <taxon>Actinomycetota</taxon>
        <taxon>Actinomycetes</taxon>
        <taxon>Mycobacteriales</taxon>
        <taxon>Nocardiaceae</taxon>
        <taxon>Williamsia</taxon>
    </lineage>
</organism>
<dbReference type="CDD" id="cd00082">
    <property type="entry name" value="HisKA"/>
    <property type="match status" value="1"/>
</dbReference>
<dbReference type="PROSITE" id="PS50885">
    <property type="entry name" value="HAMP"/>
    <property type="match status" value="1"/>
</dbReference>
<keyword evidence="17" id="KW-0902">Two-component regulatory system</keyword>
<dbReference type="Gene3D" id="1.10.287.130">
    <property type="match status" value="1"/>
</dbReference>
<dbReference type="CDD" id="cd00075">
    <property type="entry name" value="HATPase"/>
    <property type="match status" value="1"/>
</dbReference>
<dbReference type="Gene3D" id="3.30.565.10">
    <property type="entry name" value="Histidine kinase-like ATPase, C-terminal domain"/>
    <property type="match status" value="1"/>
</dbReference>
<evidence type="ECO:0000259" key="25">
    <source>
        <dbReference type="PROSITE" id="PS50109"/>
    </source>
</evidence>
<evidence type="ECO:0000256" key="21">
    <source>
        <dbReference type="ARBA" id="ARBA00040454"/>
    </source>
</evidence>
<dbReference type="InterPro" id="IPR003660">
    <property type="entry name" value="HAMP_dom"/>
</dbReference>
<keyword evidence="28" id="KW-1185">Reference proteome</keyword>
<dbReference type="SUPFAM" id="SSF158472">
    <property type="entry name" value="HAMP domain-like"/>
    <property type="match status" value="1"/>
</dbReference>
<dbReference type="Pfam" id="PF02518">
    <property type="entry name" value="HATPase_c"/>
    <property type="match status" value="1"/>
</dbReference>
<feature type="region of interest" description="Disordered" evidence="23">
    <location>
        <begin position="1"/>
        <end position="64"/>
    </location>
</feature>
<sequence length="535" mass="56903">MTAPGPTPKDIPGANDPGQHDLGQNEPGQGDPTQAPPGWTPVSHDPFADPPPTPSTDTKSHGTMRDASLLTRSISLRLRVTLLAATVVGIAVAVMAVSAYAVVYRAMYADVDAQLENRAEGMTQLARYGVLDDAPENLVAGTVFSTDISVALVMPSGRAFQIGDVPYGAAERSVVMAGDAATTSPSSLRTVNNQRVLARKLVDGNTLIMAQSLDPTDKVLGRLAWVLAIVGGCGVILAAVAGTTVARAGLRPVARLTQASERIARTDDLNPIPVTGNDELARLTQSFNLMLRALAESRDRQSRLVADAGHELRTPLTSMRTNLELLIATSAPGAPPIPESDMADLRHDVMAQIEELTTLVGDLVDLARDDAPQVVHEEVDLSEVVDRSLERVRRRRSDVEFSVQMAPWFVFGESNGLSRAVLNVLDNAAKWSPPGRPVAVRLRQISTERAELTVSDAGPGIPFEDRALVFDRFYRSTAARSMPGSGLGLAIVRQVVVKHGGLVSAGESDLGGALIRIELPGRPTPMDPQPPVIDA</sequence>
<dbReference type="Pfam" id="PF00512">
    <property type="entry name" value="HisKA"/>
    <property type="match status" value="1"/>
</dbReference>
<keyword evidence="9 24" id="KW-0812">Transmembrane</keyword>
<evidence type="ECO:0000313" key="28">
    <source>
        <dbReference type="Proteomes" id="UP000632454"/>
    </source>
</evidence>
<keyword evidence="8" id="KW-0808">Transferase</keyword>
<keyword evidence="13" id="KW-0067">ATP-binding</keyword>
<feature type="transmembrane region" description="Helical" evidence="24">
    <location>
        <begin position="80"/>
        <end position="103"/>
    </location>
</feature>
<evidence type="ECO:0000256" key="24">
    <source>
        <dbReference type="SAM" id="Phobius"/>
    </source>
</evidence>
<dbReference type="PROSITE" id="PS50109">
    <property type="entry name" value="HIS_KIN"/>
    <property type="match status" value="1"/>
</dbReference>